<dbReference type="Proteomes" id="UP000189857">
    <property type="component" value="Unassembled WGS sequence"/>
</dbReference>
<evidence type="ECO:0000256" key="4">
    <source>
        <dbReference type="ARBA" id="ARBA00022989"/>
    </source>
</evidence>
<evidence type="ECO:0000259" key="7">
    <source>
        <dbReference type="Pfam" id="PF02687"/>
    </source>
</evidence>
<dbReference type="GO" id="GO:0005886">
    <property type="term" value="C:plasma membrane"/>
    <property type="evidence" value="ECO:0007669"/>
    <property type="project" value="UniProtKB-SubCell"/>
</dbReference>
<protein>
    <submittedName>
        <fullName evidence="8">Putative ABC transport system permease protein</fullName>
    </submittedName>
</protein>
<evidence type="ECO:0000256" key="6">
    <source>
        <dbReference type="SAM" id="Phobius"/>
    </source>
</evidence>
<feature type="transmembrane region" description="Helical" evidence="6">
    <location>
        <begin position="433"/>
        <end position="456"/>
    </location>
</feature>
<feature type="transmembrane region" description="Helical" evidence="6">
    <location>
        <begin position="701"/>
        <end position="722"/>
    </location>
</feature>
<organism evidence="8 9">
    <name type="scientific">Eubacterium ruminantium</name>
    <dbReference type="NCBI Taxonomy" id="42322"/>
    <lineage>
        <taxon>Bacteria</taxon>
        <taxon>Bacillati</taxon>
        <taxon>Bacillota</taxon>
        <taxon>Clostridia</taxon>
        <taxon>Eubacteriales</taxon>
        <taxon>Eubacteriaceae</taxon>
        <taxon>Eubacterium</taxon>
    </lineage>
</organism>
<proteinExistence type="predicted"/>
<accession>A0A1T4MZP8</accession>
<evidence type="ECO:0000313" key="9">
    <source>
        <dbReference type="Proteomes" id="UP000189857"/>
    </source>
</evidence>
<feature type="transmembrane region" description="Helical" evidence="6">
    <location>
        <begin position="20"/>
        <end position="40"/>
    </location>
</feature>
<feature type="domain" description="ABC3 transporter permease C-terminal" evidence="7">
    <location>
        <begin position="651"/>
        <end position="768"/>
    </location>
</feature>
<keyword evidence="4 6" id="KW-1133">Transmembrane helix</keyword>
<evidence type="ECO:0000256" key="1">
    <source>
        <dbReference type="ARBA" id="ARBA00004651"/>
    </source>
</evidence>
<dbReference type="OrthoDB" id="2934570at2"/>
<feature type="domain" description="ABC3 transporter permease C-terminal" evidence="7">
    <location>
        <begin position="280"/>
        <end position="392"/>
    </location>
</feature>
<feature type="transmembrane region" description="Helical" evidence="6">
    <location>
        <begin position="372"/>
        <end position="392"/>
    </location>
</feature>
<name>A0A1T4MZP8_9FIRM</name>
<dbReference type="PANTHER" id="PTHR30287:SF2">
    <property type="entry name" value="BLL1001 PROTEIN"/>
    <property type="match status" value="1"/>
</dbReference>
<dbReference type="InterPro" id="IPR038766">
    <property type="entry name" value="Membrane_comp_ABC_pdt"/>
</dbReference>
<sequence length="777" mass="89064">MKSPLVRRLPKELKRDFKKYLIIFLILFLTIGFVSGMFVANNSMLEAGQNAFAKYNVEDGHFNLSGIPTQEMITEIEAEGVKLHEQYYKTTVESNDKTKDSDEEISIRVFKIREDVNKVCIMKGRLPEADGEIAIDRMHADNADMKVGDNIYLDGVKYKITGLIAAGDYSALYKNNSDTMFDALTFDIGFVTGEQYEKIEAKEVYQYAWIYNKKLEDDESKKKAGDNFANKLGEIVMASCFDADPLNDIRVEDYVPEYVNQAIHFATNDFAKDEVMAFYLLIILMGVFAFIFAITISNKIEEDSVVIGTLRASGYTRSELISHYMSLPIIVTLAAAALGNIAGYTLFKNVVVSMYYGTYSLPKYVTLWNPKAFLQTTICPVALMLIINYVVIRRKLVLSPLKFLRNDIRRSKRKKAKRLPKWKFINRFRVRNVFSNVSSYLVLFVGTCFVMVLLMFCLGMPDTIDSYMEDAPKKMYAQYQYFLRGNIDEEGNEISTSNPDAEKSCVSTLITKDKPNIGEEIMVVGYSENSKYIKINSELKGNEIIISEPYADKFGIEEGDTITLKEQFTSKEYDFKVKGVYDYMGSLIVFMPIDNYNEYFGNDPSYFSGYISDTEITDIPEKNIYKVISPEDIVKMAKQLDHSMGSAMDYFAVLTVLIAALLIYLITKIIIEKNRQSISMVKVLGYDNNEISKLYIRTTSILMIIFDFLSVFIAYFVINWFWRKMLSEMSGWFTINISFISYIIMIVAIYVAYLIISFIDFNRIKRIPLSEALKNVE</sequence>
<feature type="transmembrane region" description="Helical" evidence="6">
    <location>
        <begin position="650"/>
        <end position="671"/>
    </location>
</feature>
<dbReference type="InterPro" id="IPR003838">
    <property type="entry name" value="ABC3_permease_C"/>
</dbReference>
<evidence type="ECO:0000256" key="2">
    <source>
        <dbReference type="ARBA" id="ARBA00022475"/>
    </source>
</evidence>
<feature type="transmembrane region" description="Helical" evidence="6">
    <location>
        <begin position="734"/>
        <end position="756"/>
    </location>
</feature>
<dbReference type="Pfam" id="PF02687">
    <property type="entry name" value="FtsX"/>
    <property type="match status" value="2"/>
</dbReference>
<keyword evidence="3 6" id="KW-0812">Transmembrane</keyword>
<keyword evidence="5 6" id="KW-0472">Membrane</keyword>
<gene>
    <name evidence="8" type="ORF">SAMN02745110_01386</name>
</gene>
<dbReference type="EMBL" id="FUXA01000008">
    <property type="protein sequence ID" value="SJZ72108.1"/>
    <property type="molecule type" value="Genomic_DNA"/>
</dbReference>
<keyword evidence="9" id="KW-1185">Reference proteome</keyword>
<comment type="subcellular location">
    <subcellularLocation>
        <location evidence="1">Cell membrane</location>
        <topology evidence="1">Multi-pass membrane protein</topology>
    </subcellularLocation>
</comment>
<dbReference type="RefSeq" id="WP_078787227.1">
    <property type="nucleotide sequence ID" value="NZ_FMTO01000007.1"/>
</dbReference>
<evidence type="ECO:0000313" key="8">
    <source>
        <dbReference type="EMBL" id="SJZ72108.1"/>
    </source>
</evidence>
<evidence type="ECO:0000256" key="3">
    <source>
        <dbReference type="ARBA" id="ARBA00022692"/>
    </source>
</evidence>
<feature type="transmembrane region" description="Helical" evidence="6">
    <location>
        <begin position="276"/>
        <end position="296"/>
    </location>
</feature>
<feature type="transmembrane region" description="Helical" evidence="6">
    <location>
        <begin position="327"/>
        <end position="347"/>
    </location>
</feature>
<reference evidence="8 9" key="1">
    <citation type="submission" date="2017-02" db="EMBL/GenBank/DDBJ databases">
        <authorList>
            <person name="Peterson S.W."/>
        </authorList>
    </citation>
    <scope>NUCLEOTIDE SEQUENCE [LARGE SCALE GENOMIC DNA]</scope>
    <source>
        <strain evidence="8 9">ATCC 17233</strain>
    </source>
</reference>
<keyword evidence="2" id="KW-1003">Cell membrane</keyword>
<dbReference type="AlphaFoldDB" id="A0A1T4MZP8"/>
<dbReference type="PANTHER" id="PTHR30287">
    <property type="entry name" value="MEMBRANE COMPONENT OF PREDICTED ABC SUPERFAMILY METABOLITE UPTAKE TRANSPORTER"/>
    <property type="match status" value="1"/>
</dbReference>
<evidence type="ECO:0000256" key="5">
    <source>
        <dbReference type="ARBA" id="ARBA00023136"/>
    </source>
</evidence>